<accession>A0A1G4UEH3</accession>
<evidence type="ECO:0000256" key="7">
    <source>
        <dbReference type="ARBA" id="ARBA00023163"/>
    </source>
</evidence>
<dbReference type="CDD" id="cd00009">
    <property type="entry name" value="AAA"/>
    <property type="match status" value="1"/>
</dbReference>
<reference evidence="10" key="1">
    <citation type="submission" date="2016-10" db="EMBL/GenBank/DDBJ databases">
        <authorList>
            <person name="Varghese N."/>
            <person name="Submissions S."/>
        </authorList>
    </citation>
    <scope>NUCLEOTIDE SEQUENCE [LARGE SCALE GENOMIC DNA]</scope>
    <source>
        <strain evidence="10">CGMCC 1.1761</strain>
    </source>
</reference>
<dbReference type="Gene3D" id="1.10.8.60">
    <property type="match status" value="1"/>
</dbReference>
<dbReference type="GO" id="GO:0000160">
    <property type="term" value="P:phosphorelay signal transduction system"/>
    <property type="evidence" value="ECO:0007669"/>
    <property type="project" value="UniProtKB-KW"/>
</dbReference>
<dbReference type="InterPro" id="IPR058031">
    <property type="entry name" value="AAA_lid_NorR"/>
</dbReference>
<dbReference type="InterPro" id="IPR002197">
    <property type="entry name" value="HTH_Fis"/>
</dbReference>
<keyword evidence="3" id="KW-0902">Two-component regulatory system</keyword>
<dbReference type="InterPro" id="IPR027417">
    <property type="entry name" value="P-loop_NTPase"/>
</dbReference>
<dbReference type="Gene3D" id="1.10.10.60">
    <property type="entry name" value="Homeodomain-like"/>
    <property type="match status" value="1"/>
</dbReference>
<evidence type="ECO:0000313" key="10">
    <source>
        <dbReference type="Proteomes" id="UP000198889"/>
    </source>
</evidence>
<dbReference type="SUPFAM" id="SSF55781">
    <property type="entry name" value="GAF domain-like"/>
    <property type="match status" value="1"/>
</dbReference>
<dbReference type="Pfam" id="PF25601">
    <property type="entry name" value="AAA_lid_14"/>
    <property type="match status" value="1"/>
</dbReference>
<dbReference type="PRINTS" id="PR01590">
    <property type="entry name" value="HTHFIS"/>
</dbReference>
<keyword evidence="2" id="KW-0067">ATP-binding</keyword>
<dbReference type="InterPro" id="IPR002078">
    <property type="entry name" value="Sigma_54_int"/>
</dbReference>
<evidence type="ECO:0000256" key="6">
    <source>
        <dbReference type="ARBA" id="ARBA00023159"/>
    </source>
</evidence>
<dbReference type="Proteomes" id="UP000198889">
    <property type="component" value="Unassembled WGS sequence"/>
</dbReference>
<dbReference type="GO" id="GO:0006355">
    <property type="term" value="P:regulation of DNA-templated transcription"/>
    <property type="evidence" value="ECO:0007669"/>
    <property type="project" value="InterPro"/>
</dbReference>
<dbReference type="InterPro" id="IPR025662">
    <property type="entry name" value="Sigma_54_int_dom_ATP-bd_1"/>
</dbReference>
<dbReference type="FunFam" id="3.40.50.300:FF:000006">
    <property type="entry name" value="DNA-binding transcriptional regulator NtrC"/>
    <property type="match status" value="1"/>
</dbReference>
<keyword evidence="4" id="KW-0805">Transcription regulation</keyword>
<sequence length="668" mass="71531">MRRDQAAHIDELVRAAGGAATRRDAVIQESWRRCVSEHRLDPEVLREPCILTATRLREHQDAMEEFTHTARFGVETLYRQVAGLGYVLLLTDAKGITVDFIGDPTFDNNLMRAGLYLGADWNEQHAGTCAVGTCIHTGEALVVHQTDHFDATHIPLTCTAAPVYDPFGALAAVLDISALRSPEPKESQFLALQFVKGFANKIETANLVSRFRREWIVKLAGSPEFVDVEPSYVLAVDGSGRLLGFNNAARQLLLRETSTEGRAAGRGLVGRRLGEFFQLEVDDLPRFSHALPAAQRLVRLAGSGTPLFAATLAPPSRPGRPVVEPAAPALPAPLAALFRDDPAMRQVTARAAKLVNTQMSLLITGETGSGKEYLAKAIHAAGARAARPFVPVNCAALPESLVEGELFGYEAGAFTGAAARGKKGLVLEADGGTLFLDEIGDMPLPLQTRLLRVLAEHEVTPLGRSKPVPVNIRVIAATHRDLVDEIKAGRFREDLYFRISGAVLALPALRERRDLDWLVSRLIAGRCDAGGARFSLSEAARAALAAHGWPGNIRELANALDYACAVAESGVIGVDDLPDRLQGLAAGCAVDFAAGAAPEMAARAFASRLPCALAPPSAGRDELIAALAAQGWNVSAAARELGLDRTTVHRRMRRFGLVALRQGGSLAS</sequence>
<dbReference type="Gene3D" id="3.40.50.300">
    <property type="entry name" value="P-loop containing nucleotide triphosphate hydrolases"/>
    <property type="match status" value="1"/>
</dbReference>
<proteinExistence type="predicted"/>
<organism evidence="9 10">
    <name type="scientific">Ancylobacter rudongensis</name>
    <dbReference type="NCBI Taxonomy" id="177413"/>
    <lineage>
        <taxon>Bacteria</taxon>
        <taxon>Pseudomonadati</taxon>
        <taxon>Pseudomonadota</taxon>
        <taxon>Alphaproteobacteria</taxon>
        <taxon>Hyphomicrobiales</taxon>
        <taxon>Xanthobacteraceae</taxon>
        <taxon>Ancylobacter</taxon>
    </lineage>
</organism>
<dbReference type="PROSITE" id="PS50045">
    <property type="entry name" value="SIGMA54_INTERACT_4"/>
    <property type="match status" value="1"/>
</dbReference>
<evidence type="ECO:0000256" key="3">
    <source>
        <dbReference type="ARBA" id="ARBA00023012"/>
    </source>
</evidence>
<dbReference type="STRING" id="177413.SAMN05660859_3712"/>
<feature type="domain" description="Sigma-54 factor interaction" evidence="8">
    <location>
        <begin position="337"/>
        <end position="565"/>
    </location>
</feature>
<keyword evidence="7" id="KW-0804">Transcription</keyword>
<dbReference type="InterPro" id="IPR029016">
    <property type="entry name" value="GAF-like_dom_sf"/>
</dbReference>
<evidence type="ECO:0000313" key="9">
    <source>
        <dbReference type="EMBL" id="SCW91159.1"/>
    </source>
</evidence>
<dbReference type="Gene3D" id="3.30.450.40">
    <property type="match status" value="1"/>
</dbReference>
<dbReference type="Pfam" id="PF01590">
    <property type="entry name" value="GAF"/>
    <property type="match status" value="1"/>
</dbReference>
<dbReference type="PROSITE" id="PS00676">
    <property type="entry name" value="SIGMA54_INTERACT_2"/>
    <property type="match status" value="1"/>
</dbReference>
<evidence type="ECO:0000256" key="4">
    <source>
        <dbReference type="ARBA" id="ARBA00023015"/>
    </source>
</evidence>
<name>A0A1G4UEH3_9HYPH</name>
<dbReference type="InterPro" id="IPR025943">
    <property type="entry name" value="Sigma_54_int_dom_ATP-bd_2"/>
</dbReference>
<keyword evidence="6" id="KW-0010">Activator</keyword>
<dbReference type="PROSITE" id="PS00688">
    <property type="entry name" value="SIGMA54_INTERACT_3"/>
    <property type="match status" value="1"/>
</dbReference>
<dbReference type="Pfam" id="PF02954">
    <property type="entry name" value="HTH_8"/>
    <property type="match status" value="1"/>
</dbReference>
<evidence type="ECO:0000256" key="5">
    <source>
        <dbReference type="ARBA" id="ARBA00023125"/>
    </source>
</evidence>
<dbReference type="SMART" id="SM00382">
    <property type="entry name" value="AAA"/>
    <property type="match status" value="1"/>
</dbReference>
<dbReference type="GO" id="GO:0005524">
    <property type="term" value="F:ATP binding"/>
    <property type="evidence" value="ECO:0007669"/>
    <property type="project" value="UniProtKB-KW"/>
</dbReference>
<dbReference type="InterPro" id="IPR003593">
    <property type="entry name" value="AAA+_ATPase"/>
</dbReference>
<dbReference type="InterPro" id="IPR009057">
    <property type="entry name" value="Homeodomain-like_sf"/>
</dbReference>
<dbReference type="Pfam" id="PF00158">
    <property type="entry name" value="Sigma54_activat"/>
    <property type="match status" value="1"/>
</dbReference>
<dbReference type="GO" id="GO:0043565">
    <property type="term" value="F:sequence-specific DNA binding"/>
    <property type="evidence" value="ECO:0007669"/>
    <property type="project" value="InterPro"/>
</dbReference>
<dbReference type="RefSeq" id="WP_091442656.1">
    <property type="nucleotide sequence ID" value="NZ_FMTP01000006.1"/>
</dbReference>
<keyword evidence="1" id="KW-0547">Nucleotide-binding</keyword>
<evidence type="ECO:0000256" key="2">
    <source>
        <dbReference type="ARBA" id="ARBA00022840"/>
    </source>
</evidence>
<dbReference type="SUPFAM" id="SSF52540">
    <property type="entry name" value="P-loop containing nucleoside triphosphate hydrolases"/>
    <property type="match status" value="1"/>
</dbReference>
<evidence type="ECO:0000259" key="8">
    <source>
        <dbReference type="PROSITE" id="PS50045"/>
    </source>
</evidence>
<dbReference type="PANTHER" id="PTHR32071:SF77">
    <property type="entry name" value="TRANSCRIPTIONAL REGULATORY PROTEIN"/>
    <property type="match status" value="1"/>
</dbReference>
<dbReference type="InterPro" id="IPR003018">
    <property type="entry name" value="GAF"/>
</dbReference>
<protein>
    <submittedName>
        <fullName evidence="9">Transcriptional regulator of acetoin/glycerol metabolism</fullName>
    </submittedName>
</protein>
<dbReference type="PANTHER" id="PTHR32071">
    <property type="entry name" value="TRANSCRIPTIONAL REGULATORY PROTEIN"/>
    <property type="match status" value="1"/>
</dbReference>
<dbReference type="EMBL" id="FMTP01000006">
    <property type="protein sequence ID" value="SCW91159.1"/>
    <property type="molecule type" value="Genomic_DNA"/>
</dbReference>
<keyword evidence="10" id="KW-1185">Reference proteome</keyword>
<evidence type="ECO:0000256" key="1">
    <source>
        <dbReference type="ARBA" id="ARBA00022741"/>
    </source>
</evidence>
<gene>
    <name evidence="9" type="ORF">SAMN05660859_3712</name>
</gene>
<dbReference type="PROSITE" id="PS00675">
    <property type="entry name" value="SIGMA54_INTERACT_1"/>
    <property type="match status" value="1"/>
</dbReference>
<dbReference type="AlphaFoldDB" id="A0A1G4UEH3"/>
<dbReference type="SUPFAM" id="SSF46689">
    <property type="entry name" value="Homeodomain-like"/>
    <property type="match status" value="1"/>
</dbReference>
<keyword evidence="5" id="KW-0238">DNA-binding</keyword>
<dbReference type="InterPro" id="IPR025944">
    <property type="entry name" value="Sigma_54_int_dom_CS"/>
</dbReference>